<feature type="region of interest" description="Disordered" evidence="1">
    <location>
        <begin position="60"/>
        <end position="82"/>
    </location>
</feature>
<protein>
    <submittedName>
        <fullName evidence="3">Uncharacterized protein</fullName>
    </submittedName>
</protein>
<evidence type="ECO:0000313" key="2">
    <source>
        <dbReference type="EMBL" id="MDQ5769563.1"/>
    </source>
</evidence>
<dbReference type="AlphaFoldDB" id="A0AA51MQ02"/>
<name>A0AA51MQ02_9GAMM</name>
<organism evidence="3">
    <name type="scientific">Thiothrix subterranea</name>
    <dbReference type="NCBI Taxonomy" id="2735563"/>
    <lineage>
        <taxon>Bacteria</taxon>
        <taxon>Pseudomonadati</taxon>
        <taxon>Pseudomonadota</taxon>
        <taxon>Gammaproteobacteria</taxon>
        <taxon>Thiotrichales</taxon>
        <taxon>Thiotrichaceae</taxon>
        <taxon>Thiothrix</taxon>
    </lineage>
</organism>
<dbReference type="RefSeq" id="WP_308135413.1">
    <property type="nucleotide sequence ID" value="NZ_CP133197.1"/>
</dbReference>
<dbReference type="Proteomes" id="UP001223336">
    <property type="component" value="Unassembled WGS sequence"/>
</dbReference>
<evidence type="ECO:0000256" key="1">
    <source>
        <dbReference type="SAM" id="MobiDB-lite"/>
    </source>
</evidence>
<sequence length="128" mass="14525">MSNDYFNGMNRAFCEQVLNRPDVENRPGLKSLLQSRLCNANAGNISELKHTTINEPDGVIYMNQKPKNTGNSKQTIEKLNRRPIENMGETELLRELLSEIRALREVAQFGITKDEHEGKAGRTAMFDC</sequence>
<dbReference type="EMBL" id="JAVFKN010000018">
    <property type="protein sequence ID" value="MDQ5769563.1"/>
    <property type="molecule type" value="Genomic_DNA"/>
</dbReference>
<evidence type="ECO:0000313" key="4">
    <source>
        <dbReference type="Proteomes" id="UP001223336"/>
    </source>
</evidence>
<dbReference type="Proteomes" id="UP001229862">
    <property type="component" value="Chromosome"/>
</dbReference>
<dbReference type="EMBL" id="CP133217">
    <property type="protein sequence ID" value="WML87146.1"/>
    <property type="molecule type" value="Genomic_DNA"/>
</dbReference>
<evidence type="ECO:0000313" key="3">
    <source>
        <dbReference type="EMBL" id="WML87146.1"/>
    </source>
</evidence>
<feature type="compositionally biased region" description="Polar residues" evidence="1">
    <location>
        <begin position="65"/>
        <end position="74"/>
    </location>
</feature>
<proteinExistence type="predicted"/>
<accession>A0AA51MQ02</accession>
<keyword evidence="4" id="KW-1185">Reference proteome</keyword>
<reference evidence="3 4" key="1">
    <citation type="submission" date="2023-08" db="EMBL/GenBank/DDBJ databases">
        <title>New molecular markers tilS and rpoB for phylogenetic and monitoring studies of the genus Thiothrix biodiversity.</title>
        <authorList>
            <person name="Ravin N.V."/>
            <person name="Smolyakov D."/>
            <person name="Markov N.D."/>
            <person name="Beletsky A.V."/>
            <person name="Mardanov A.V."/>
            <person name="Rudenko T.S."/>
            <person name="Grabovich M.Y."/>
        </authorList>
    </citation>
    <scope>NUCLEOTIDE SEQUENCE</scope>
    <source>
        <strain evidence="3">DNT52</strain>
        <strain evidence="2 4">H33</strain>
    </source>
</reference>
<gene>
    <name evidence="2" type="ORF">RCC75_13560</name>
    <name evidence="3" type="ORF">RCG00_02035</name>
</gene>